<proteinExistence type="predicted"/>
<dbReference type="RefSeq" id="WP_405148876.1">
    <property type="nucleotide sequence ID" value="NZ_CP109527.1"/>
</dbReference>
<organism evidence="2 3">
    <name type="scientific">Nocardia salmonicida</name>
    <dbReference type="NCBI Taxonomy" id="53431"/>
    <lineage>
        <taxon>Bacteria</taxon>
        <taxon>Bacillati</taxon>
        <taxon>Actinomycetota</taxon>
        <taxon>Actinomycetes</taxon>
        <taxon>Mycobacteriales</taxon>
        <taxon>Nocardiaceae</taxon>
        <taxon>Nocardia</taxon>
    </lineage>
</organism>
<gene>
    <name evidence="2" type="ORF">OG308_02425</name>
</gene>
<evidence type="ECO:0000313" key="3">
    <source>
        <dbReference type="Proteomes" id="UP001621418"/>
    </source>
</evidence>
<evidence type="ECO:0000313" key="2">
    <source>
        <dbReference type="EMBL" id="WTY36774.1"/>
    </source>
</evidence>
<reference evidence="2 3" key="1">
    <citation type="submission" date="2022-10" db="EMBL/GenBank/DDBJ databases">
        <title>The complete genomes of actinobacterial strains from the NBC collection.</title>
        <authorList>
            <person name="Joergensen T.S."/>
            <person name="Alvarez Arevalo M."/>
            <person name="Sterndorff E.B."/>
            <person name="Faurdal D."/>
            <person name="Vuksanovic O."/>
            <person name="Mourched A.-S."/>
            <person name="Charusanti P."/>
            <person name="Shaw S."/>
            <person name="Blin K."/>
            <person name="Weber T."/>
        </authorList>
    </citation>
    <scope>NUCLEOTIDE SEQUENCE [LARGE SCALE GENOMIC DNA]</scope>
    <source>
        <strain evidence="2 3">NBC_01413</strain>
    </source>
</reference>
<accession>A0ABZ1N9W4</accession>
<dbReference type="Proteomes" id="UP001621418">
    <property type="component" value="Chromosome"/>
</dbReference>
<evidence type="ECO:0008006" key="4">
    <source>
        <dbReference type="Google" id="ProtNLM"/>
    </source>
</evidence>
<feature type="region of interest" description="Disordered" evidence="1">
    <location>
        <begin position="31"/>
        <end position="52"/>
    </location>
</feature>
<protein>
    <recommendedName>
        <fullName evidence="4">Plasmid replication, integration and excision activator</fullName>
    </recommendedName>
</protein>
<evidence type="ECO:0000256" key="1">
    <source>
        <dbReference type="SAM" id="MobiDB-lite"/>
    </source>
</evidence>
<feature type="compositionally biased region" description="Basic and acidic residues" evidence="1">
    <location>
        <begin position="33"/>
        <end position="46"/>
    </location>
</feature>
<sequence length="148" mass="15974">MALKDMWLSTEFRTAFPMGVLLLGNVEPATEFSQDRNAPKRQRQDYDNDGNGTGLRMWKATIMDPAGVAQGAKNATFDIIFLADVQPVPPSAEVSTGVRPVELEGLQLKPRVIGNGEFKSIGWNIRATGIKGDNSGAKVNESAARKAA</sequence>
<name>A0ABZ1N9W4_9NOCA</name>
<dbReference type="EMBL" id="CP109527">
    <property type="protein sequence ID" value="WTY36774.1"/>
    <property type="molecule type" value="Genomic_DNA"/>
</dbReference>
<keyword evidence="3" id="KW-1185">Reference proteome</keyword>